<evidence type="ECO:0000259" key="1">
    <source>
        <dbReference type="PROSITE" id="PS50042"/>
    </source>
</evidence>
<reference evidence="3" key="1">
    <citation type="submission" date="2017-11" db="EMBL/GenBank/DDBJ databases">
        <title>The complete genome sequence of Sphingopyxis pomeranensis sp. nov. strain WS5A3p.</title>
        <authorList>
            <person name="Kaminski M.A."/>
        </authorList>
    </citation>
    <scope>NUCLEOTIDE SEQUENCE [LARGE SCALE GENOMIC DNA]</scope>
    <source>
        <strain evidence="3">WS5A3p</strain>
    </source>
</reference>
<dbReference type="Gene3D" id="2.60.120.10">
    <property type="entry name" value="Jelly Rolls"/>
    <property type="match status" value="1"/>
</dbReference>
<protein>
    <submittedName>
        <fullName evidence="2">Crp/Fnr family transcriptional regulator</fullName>
    </submittedName>
</protein>
<name>A0A2S8BB83_9SPHN</name>
<comment type="caution">
    <text evidence="2">The sequence shown here is derived from an EMBL/GenBank/DDBJ whole genome shotgun (WGS) entry which is preliminary data.</text>
</comment>
<organism evidence="2 3">
    <name type="scientific">Sphingopyxis lindanitolerans</name>
    <dbReference type="NCBI Taxonomy" id="2054227"/>
    <lineage>
        <taxon>Bacteria</taxon>
        <taxon>Pseudomonadati</taxon>
        <taxon>Pseudomonadota</taxon>
        <taxon>Alphaproteobacteria</taxon>
        <taxon>Sphingomonadales</taxon>
        <taxon>Sphingomonadaceae</taxon>
        <taxon>Sphingopyxis</taxon>
    </lineage>
</organism>
<dbReference type="InterPro" id="IPR014710">
    <property type="entry name" value="RmlC-like_jellyroll"/>
</dbReference>
<dbReference type="PROSITE" id="PS50042">
    <property type="entry name" value="CNMP_BINDING_3"/>
    <property type="match status" value="1"/>
</dbReference>
<proteinExistence type="predicted"/>
<gene>
    <name evidence="2" type="ORF">CVO77_00010</name>
</gene>
<dbReference type="Proteomes" id="UP000238954">
    <property type="component" value="Chromosome"/>
</dbReference>
<dbReference type="CDD" id="cd00038">
    <property type="entry name" value="CAP_ED"/>
    <property type="match status" value="1"/>
</dbReference>
<dbReference type="AlphaFoldDB" id="A0A2S8BB83"/>
<dbReference type="InterPro" id="IPR000595">
    <property type="entry name" value="cNMP-bd_dom"/>
</dbReference>
<keyword evidence="3" id="KW-1185">Reference proteome</keyword>
<dbReference type="OrthoDB" id="7509543at2"/>
<dbReference type="SUPFAM" id="SSF51206">
    <property type="entry name" value="cAMP-binding domain-like"/>
    <property type="match status" value="1"/>
</dbReference>
<evidence type="ECO:0000313" key="3">
    <source>
        <dbReference type="Proteomes" id="UP000238954"/>
    </source>
</evidence>
<dbReference type="EMBL" id="PHFW01000001">
    <property type="protein sequence ID" value="PQM29627.1"/>
    <property type="molecule type" value="Genomic_DNA"/>
</dbReference>
<sequence length="121" mass="13005">MAVLAAIAPFDRLSGRELLLVARHVRPRSLPPGALLIERGQPAHLLYIAVDGWAMAGEARAPSLFDVPSLLFSLPAAQDYRVGDEGMQALCLARAHLFTIARECPQFIAGLLDMEALPSCG</sequence>
<evidence type="ECO:0000313" key="2">
    <source>
        <dbReference type="EMBL" id="PQM29627.1"/>
    </source>
</evidence>
<accession>A0A2S8BB83</accession>
<dbReference type="InterPro" id="IPR018490">
    <property type="entry name" value="cNMP-bd_dom_sf"/>
</dbReference>
<feature type="domain" description="Cyclic nucleotide-binding" evidence="1">
    <location>
        <begin position="9"/>
        <end position="52"/>
    </location>
</feature>